<evidence type="ECO:0000313" key="3">
    <source>
        <dbReference type="Proteomes" id="UP000569018"/>
    </source>
</evidence>
<reference evidence="2 3" key="1">
    <citation type="journal article" date="2020" name="Front. Microbiol.">
        <title>Single-cell genomics of novel Actinobacteria with the Wood-Ljungdahl pathway discovered in a serpentinizing system.</title>
        <authorList>
            <person name="Merino N."/>
            <person name="Kawai M."/>
            <person name="Boyd E.S."/>
            <person name="Colman D.R."/>
            <person name="McGlynn S.E."/>
            <person name="Nealson K.H."/>
            <person name="Kurokawa K."/>
            <person name="Hongoh Y."/>
        </authorList>
    </citation>
    <scope>NUCLEOTIDE SEQUENCE [LARGE SCALE GENOMIC DNA]</scope>
    <source>
        <strain evidence="2 3">S47</strain>
    </source>
</reference>
<protein>
    <recommendedName>
        <fullName evidence="1">4Fe-4S Wbl-type domain-containing protein</fullName>
    </recommendedName>
</protein>
<feature type="domain" description="4Fe-4S Wbl-type" evidence="1">
    <location>
        <begin position="23"/>
        <end position="77"/>
    </location>
</feature>
<dbReference type="PROSITE" id="PS51674">
    <property type="entry name" value="4FE4S_WBL"/>
    <property type="match status" value="1"/>
</dbReference>
<dbReference type="EMBL" id="BLSD01000210">
    <property type="protein sequence ID" value="GFP40342.1"/>
    <property type="molecule type" value="Genomic_DNA"/>
</dbReference>
<evidence type="ECO:0000259" key="1">
    <source>
        <dbReference type="PROSITE" id="PS51674"/>
    </source>
</evidence>
<gene>
    <name evidence="2" type="ORF">HKBW3S47_02038</name>
</gene>
<comment type="caution">
    <text evidence="2">The sequence shown here is derived from an EMBL/GenBank/DDBJ whole genome shotgun (WGS) entry which is preliminary data.</text>
</comment>
<sequence>MVMEKGKVALMTGSTIHWRKRARCIGTDPNTFFNEDPSPALEICEDCEVRTECLEFAPGQSVGVGLFRSCCHTRRGSDVIWSSSLN</sequence>
<accession>A0A6V8Q6D5</accession>
<organism evidence="2 3">
    <name type="scientific">Candidatus Hakubella thermalkaliphila</name>
    <dbReference type="NCBI Taxonomy" id="2754717"/>
    <lineage>
        <taxon>Bacteria</taxon>
        <taxon>Bacillati</taxon>
        <taxon>Actinomycetota</taxon>
        <taxon>Actinomycetota incertae sedis</taxon>
        <taxon>Candidatus Hakubellales</taxon>
        <taxon>Candidatus Hakubellaceae</taxon>
        <taxon>Candidatus Hakubella</taxon>
    </lineage>
</organism>
<dbReference type="AlphaFoldDB" id="A0A6V8Q6D5"/>
<dbReference type="Pfam" id="PF02467">
    <property type="entry name" value="Whib"/>
    <property type="match status" value="1"/>
</dbReference>
<dbReference type="InterPro" id="IPR034768">
    <property type="entry name" value="4FE4S_WBL"/>
</dbReference>
<proteinExistence type="predicted"/>
<dbReference type="Proteomes" id="UP000569018">
    <property type="component" value="Unassembled WGS sequence"/>
</dbReference>
<name>A0A6V8Q6D5_9ACTN</name>
<evidence type="ECO:0000313" key="2">
    <source>
        <dbReference type="EMBL" id="GFP40342.1"/>
    </source>
</evidence>